<evidence type="ECO:0000313" key="3">
    <source>
        <dbReference type="EMBL" id="KAG7763936.1"/>
    </source>
</evidence>
<sequence>MDVFDTDSDYANHPPPTDSEAEYEPLPVYVSSSTSLATMSNRGGRAPANMLHSRSGSRETLLENEDLVNQAIFCSVALLVHHDVRRAVPGQRDVCAGIRVLSCRNLVHGVWVSVVLDSGRAHGAVDRDVRDPGSHSADAEHVAPDRCSCGSADVHVQQQAERVLLAGVDPDQLRADAHLHHPELCHVQSASGPPFAGQRRAEAAQQGAAHRGPLQHHRFRRGAHWAG</sequence>
<keyword evidence="4" id="KW-1185">Reference proteome</keyword>
<dbReference type="EMBL" id="JAHLUH010000007">
    <property type="protein sequence ID" value="KAG7727251.1"/>
    <property type="molecule type" value="Genomic_DNA"/>
</dbReference>
<accession>A0AAN6D5A8</accession>
<dbReference type="EMBL" id="JAHLUN010000009">
    <property type="protein sequence ID" value="KAG7763936.1"/>
    <property type="molecule type" value="Genomic_DNA"/>
</dbReference>
<dbReference type="AlphaFoldDB" id="A0AAN6D5A8"/>
<gene>
    <name evidence="2" type="ORF">KL933_002960</name>
    <name evidence="3" type="ORF">KL946_003376</name>
</gene>
<dbReference type="Proteomes" id="UP000697297">
    <property type="component" value="Unassembled WGS sequence"/>
</dbReference>
<reference evidence="2 4" key="1">
    <citation type="journal article" date="2021" name="G3 (Bethesda)">
        <title>Genomic diversity, chromosomal rearrangements, and interspecies hybridization in the ogataea polymorpha species complex.</title>
        <authorList>
            <person name="Hanson S.J."/>
            <person name="Cinneide E.O."/>
            <person name="Salzberg L.I."/>
            <person name="Wolfe K.H."/>
            <person name="McGowan J."/>
            <person name="Fitzpatrick D.A."/>
            <person name="Matlin K."/>
        </authorList>
    </citation>
    <scope>NUCLEOTIDE SEQUENCE</scope>
    <source>
        <strain evidence="3">81-436-3</strain>
        <strain evidence="2">83-405-1</strain>
    </source>
</reference>
<name>A0AAN6D5A8_9ASCO</name>
<feature type="region of interest" description="Disordered" evidence="1">
    <location>
        <begin position="1"/>
        <end position="22"/>
    </location>
</feature>
<evidence type="ECO:0000256" key="1">
    <source>
        <dbReference type="SAM" id="MobiDB-lite"/>
    </source>
</evidence>
<dbReference type="Proteomes" id="UP000738402">
    <property type="component" value="Unassembled WGS sequence"/>
</dbReference>
<evidence type="ECO:0000313" key="2">
    <source>
        <dbReference type="EMBL" id="KAG7727251.1"/>
    </source>
</evidence>
<proteinExistence type="predicted"/>
<evidence type="ECO:0000313" key="5">
    <source>
        <dbReference type="Proteomes" id="UP000738402"/>
    </source>
</evidence>
<comment type="caution">
    <text evidence="2">The sequence shown here is derived from an EMBL/GenBank/DDBJ whole genome shotgun (WGS) entry which is preliminary data.</text>
</comment>
<protein>
    <submittedName>
        <fullName evidence="2">Uncharacterized protein</fullName>
    </submittedName>
</protein>
<feature type="compositionally biased region" description="Basic residues" evidence="1">
    <location>
        <begin position="213"/>
        <end position="227"/>
    </location>
</feature>
<organism evidence="2 5">
    <name type="scientific">Ogataea haglerorum</name>
    <dbReference type="NCBI Taxonomy" id="1937702"/>
    <lineage>
        <taxon>Eukaryota</taxon>
        <taxon>Fungi</taxon>
        <taxon>Dikarya</taxon>
        <taxon>Ascomycota</taxon>
        <taxon>Saccharomycotina</taxon>
        <taxon>Pichiomycetes</taxon>
        <taxon>Pichiales</taxon>
        <taxon>Pichiaceae</taxon>
        <taxon>Ogataea</taxon>
    </lineage>
</organism>
<feature type="region of interest" description="Disordered" evidence="1">
    <location>
        <begin position="206"/>
        <end position="227"/>
    </location>
</feature>
<evidence type="ECO:0000313" key="4">
    <source>
        <dbReference type="Proteomes" id="UP000697297"/>
    </source>
</evidence>